<keyword evidence="2" id="KW-0812">Transmembrane</keyword>
<name>A0ABC8LRH1_ERUVS</name>
<dbReference type="SMART" id="SM00184">
    <property type="entry name" value="RING"/>
    <property type="match status" value="1"/>
</dbReference>
<evidence type="ECO:0000259" key="3">
    <source>
        <dbReference type="PROSITE" id="PS50089"/>
    </source>
</evidence>
<dbReference type="PROSITE" id="PS50089">
    <property type="entry name" value="ZF_RING_2"/>
    <property type="match status" value="1"/>
</dbReference>
<evidence type="ECO:0000313" key="5">
    <source>
        <dbReference type="Proteomes" id="UP001642260"/>
    </source>
</evidence>
<dbReference type="InterPro" id="IPR013083">
    <property type="entry name" value="Znf_RING/FYVE/PHD"/>
</dbReference>
<sequence>MTIVEQNGGQYHVLLIIADGQVTQSFDTQNGGVSPQERKTIDDIVRASRYPLSVVLVGVGDGPWDRMRQFDDNIPACAFDNFQSLTYSFFFLLFFLFFMGKNLDDGKKEAEFAASALMEIPCQYKATLELGLLGRRTGNCPNKIARPPPVSGHNRSISNSSISSCRSSSVASAPAGSNENQVCPICLVNAKNMAFNCGHQTCDECGNNIQTCPICRVSIAVRFKLY</sequence>
<feature type="domain" description="RING-type" evidence="3">
    <location>
        <begin position="183"/>
        <end position="216"/>
    </location>
</feature>
<keyword evidence="1" id="KW-0863">Zinc-finger</keyword>
<dbReference type="Proteomes" id="UP001642260">
    <property type="component" value="Unassembled WGS sequence"/>
</dbReference>
<dbReference type="PANTHER" id="PTHR45751:SF26">
    <property type="entry name" value="RING-TYPE DOMAIN-CONTAINING PROTEIN"/>
    <property type="match status" value="1"/>
</dbReference>
<dbReference type="InterPro" id="IPR052079">
    <property type="entry name" value="E3_ligase/Copine_domain"/>
</dbReference>
<dbReference type="AlphaFoldDB" id="A0ABC8LRH1"/>
<evidence type="ECO:0000256" key="2">
    <source>
        <dbReference type="SAM" id="Phobius"/>
    </source>
</evidence>
<dbReference type="Pfam" id="PF13920">
    <property type="entry name" value="zf-C3HC4_3"/>
    <property type="match status" value="1"/>
</dbReference>
<dbReference type="Gene3D" id="3.30.40.10">
    <property type="entry name" value="Zinc/RING finger domain, C3HC4 (zinc finger)"/>
    <property type="match status" value="1"/>
</dbReference>
<comment type="caution">
    <text evidence="4">The sequence shown here is derived from an EMBL/GenBank/DDBJ whole genome shotgun (WGS) entry which is preliminary data.</text>
</comment>
<keyword evidence="2" id="KW-0472">Membrane</keyword>
<keyword evidence="1" id="KW-0479">Metal-binding</keyword>
<dbReference type="SUPFAM" id="SSF57850">
    <property type="entry name" value="RING/U-box"/>
    <property type="match status" value="1"/>
</dbReference>
<dbReference type="Pfam" id="PF07002">
    <property type="entry name" value="Copine"/>
    <property type="match status" value="1"/>
</dbReference>
<dbReference type="GO" id="GO:0008270">
    <property type="term" value="F:zinc ion binding"/>
    <property type="evidence" value="ECO:0007669"/>
    <property type="project" value="UniProtKB-KW"/>
</dbReference>
<dbReference type="InterPro" id="IPR001841">
    <property type="entry name" value="Znf_RING"/>
</dbReference>
<evidence type="ECO:0000313" key="4">
    <source>
        <dbReference type="EMBL" id="CAH8385948.1"/>
    </source>
</evidence>
<organism evidence="4 5">
    <name type="scientific">Eruca vesicaria subsp. sativa</name>
    <name type="common">Garden rocket</name>
    <name type="synonym">Eruca sativa</name>
    <dbReference type="NCBI Taxonomy" id="29727"/>
    <lineage>
        <taxon>Eukaryota</taxon>
        <taxon>Viridiplantae</taxon>
        <taxon>Streptophyta</taxon>
        <taxon>Embryophyta</taxon>
        <taxon>Tracheophyta</taxon>
        <taxon>Spermatophyta</taxon>
        <taxon>Magnoliopsida</taxon>
        <taxon>eudicotyledons</taxon>
        <taxon>Gunneridae</taxon>
        <taxon>Pentapetalae</taxon>
        <taxon>rosids</taxon>
        <taxon>malvids</taxon>
        <taxon>Brassicales</taxon>
        <taxon>Brassicaceae</taxon>
        <taxon>Brassiceae</taxon>
        <taxon>Eruca</taxon>
    </lineage>
</organism>
<dbReference type="EMBL" id="CAKOAT010689598">
    <property type="protein sequence ID" value="CAH8385948.1"/>
    <property type="molecule type" value="Genomic_DNA"/>
</dbReference>
<keyword evidence="2" id="KW-1133">Transmembrane helix</keyword>
<keyword evidence="1" id="KW-0862">Zinc</keyword>
<gene>
    <name evidence="4" type="ORF">ERUC_LOCUS38431</name>
</gene>
<proteinExistence type="predicted"/>
<dbReference type="PANTHER" id="PTHR45751">
    <property type="entry name" value="COPINE FAMILY PROTEIN 1"/>
    <property type="match status" value="1"/>
</dbReference>
<feature type="transmembrane region" description="Helical" evidence="2">
    <location>
        <begin position="82"/>
        <end position="99"/>
    </location>
</feature>
<reference evidence="4 5" key="1">
    <citation type="submission" date="2022-03" db="EMBL/GenBank/DDBJ databases">
        <authorList>
            <person name="Macdonald S."/>
            <person name="Ahmed S."/>
            <person name="Newling K."/>
        </authorList>
    </citation>
    <scope>NUCLEOTIDE SEQUENCE [LARGE SCALE GENOMIC DNA]</scope>
</reference>
<accession>A0ABC8LRH1</accession>
<evidence type="ECO:0000256" key="1">
    <source>
        <dbReference type="PROSITE-ProRule" id="PRU00175"/>
    </source>
</evidence>
<protein>
    <recommendedName>
        <fullName evidence="3">RING-type domain-containing protein</fullName>
    </recommendedName>
</protein>
<dbReference type="InterPro" id="IPR010734">
    <property type="entry name" value="Copine_C"/>
</dbReference>
<keyword evidence="5" id="KW-1185">Reference proteome</keyword>